<organism evidence="8 9">
    <name type="scientific">Phyllobacterium ifriqiyense</name>
    <dbReference type="NCBI Taxonomy" id="314238"/>
    <lineage>
        <taxon>Bacteria</taxon>
        <taxon>Pseudomonadati</taxon>
        <taxon>Pseudomonadota</taxon>
        <taxon>Alphaproteobacteria</taxon>
        <taxon>Hyphomicrobiales</taxon>
        <taxon>Phyllobacteriaceae</taxon>
        <taxon>Phyllobacterium</taxon>
    </lineage>
</organism>
<comment type="subcellular location">
    <subcellularLocation>
        <location evidence="1">Membrane</location>
        <topology evidence="1">Multi-pass membrane protein</topology>
    </subcellularLocation>
</comment>
<dbReference type="PANTHER" id="PTHR43867:SF2">
    <property type="entry name" value="CELLULOSE SYNTHASE CATALYTIC SUBUNIT A [UDP-FORMING]"/>
    <property type="match status" value="1"/>
</dbReference>
<dbReference type="SUPFAM" id="SSF53448">
    <property type="entry name" value="Nucleotide-diphospho-sugar transferases"/>
    <property type="match status" value="1"/>
</dbReference>
<keyword evidence="3" id="KW-0808">Transferase</keyword>
<feature type="transmembrane region" description="Helical" evidence="7">
    <location>
        <begin position="173"/>
        <end position="191"/>
    </location>
</feature>
<evidence type="ECO:0000256" key="7">
    <source>
        <dbReference type="SAM" id="Phobius"/>
    </source>
</evidence>
<dbReference type="Proteomes" id="UP001237780">
    <property type="component" value="Unassembled WGS sequence"/>
</dbReference>
<evidence type="ECO:0000313" key="9">
    <source>
        <dbReference type="Proteomes" id="UP001237780"/>
    </source>
</evidence>
<feature type="transmembrane region" description="Helical" evidence="7">
    <location>
        <begin position="528"/>
        <end position="551"/>
    </location>
</feature>
<dbReference type="InterPro" id="IPR050321">
    <property type="entry name" value="Glycosyltr_2/OpgH_subfam"/>
</dbReference>
<evidence type="ECO:0000256" key="6">
    <source>
        <dbReference type="ARBA" id="ARBA00023136"/>
    </source>
</evidence>
<dbReference type="EMBL" id="JAUSZT010000003">
    <property type="protein sequence ID" value="MDQ0998118.1"/>
    <property type="molecule type" value="Genomic_DNA"/>
</dbReference>
<evidence type="ECO:0000256" key="1">
    <source>
        <dbReference type="ARBA" id="ARBA00004141"/>
    </source>
</evidence>
<evidence type="ECO:0000256" key="2">
    <source>
        <dbReference type="ARBA" id="ARBA00022676"/>
    </source>
</evidence>
<dbReference type="InterPro" id="IPR029044">
    <property type="entry name" value="Nucleotide-diphossugar_trans"/>
</dbReference>
<feature type="transmembrane region" description="Helical" evidence="7">
    <location>
        <begin position="197"/>
        <end position="216"/>
    </location>
</feature>
<sequence length="650" mass="73650">MTERRLEPSIAARLCYAGLPKTALVEAFTRYRQNGTSFIEELYAVNGIDHLLLTQCLAEEAGLVFENIDDDLHIISPSGAEFVDVRHRRHIVGVTADFTLKIYTAPTLSTIARIKQGLVDRSVEGPPVNIISPARLTQFFLAKHSDHLARNAVNMLENGPRHSARTVADGQQGVIIGMIITVCLFLAMLAPNSLWQAFHALFSLLFMGCILLRFLAGRHASNQTVQLMKSTSGSLPKYTVMVALYKEAEVVPQLVEAMKQLDWPRSRLEVLFLCETDDYHTRGAFEKEMLPASFKIICVPCTGPRTKPKALNYGLQLAEGDYVVIYDAEDRPHPGQLREAWQRFSESTDGKLACLQAPLVITNERDSWIARQFAFEYAAHFRGLLPWLADGRFVVPLGGTSNHFRRECLVEVGGWDPFNVTEDAELGSRFARHGYRIEMLTLPTAEDAPIEVGIWLKQRTRWLKGWMQTWLVEMRQPREMLQQTGLKRFLVYHVLTAGVLGSALLFPFMVLFVSYMLLMITLVKSTGFAGPILIFDLMNIVSGFLSFHSLGRAALKKRKCRVGYYRACQSIGRSYLWRRGARFGNYMSRLFFGKRRRIVPSTRQFLSNKIWTVSDDQGIFIADYRQVTIRIGQAQQNSPYDGNSRTTFIV</sequence>
<comment type="caution">
    <text evidence="8">The sequence shown here is derived from an EMBL/GenBank/DDBJ whole genome shotgun (WGS) entry which is preliminary data.</text>
</comment>
<keyword evidence="6 7" id="KW-0472">Membrane</keyword>
<protein>
    <submittedName>
        <fullName evidence="8">Cellulose synthase/poly-beta-1,6-N-acetylglucosamine synthase-like glycosyltransferase</fullName>
    </submittedName>
</protein>
<keyword evidence="4 7" id="KW-0812">Transmembrane</keyword>
<keyword evidence="9" id="KW-1185">Reference proteome</keyword>
<dbReference type="CDD" id="cd06427">
    <property type="entry name" value="CESA_like_2"/>
    <property type="match status" value="1"/>
</dbReference>
<proteinExistence type="predicted"/>
<dbReference type="PANTHER" id="PTHR43867">
    <property type="entry name" value="CELLULOSE SYNTHASE CATALYTIC SUBUNIT A [UDP-FORMING]"/>
    <property type="match status" value="1"/>
</dbReference>
<keyword evidence="5 7" id="KW-1133">Transmembrane helix</keyword>
<accession>A0ABU0SBH5</accession>
<feature type="transmembrane region" description="Helical" evidence="7">
    <location>
        <begin position="489"/>
        <end position="522"/>
    </location>
</feature>
<gene>
    <name evidence="8" type="ORF">QFZ34_003300</name>
</gene>
<evidence type="ECO:0000256" key="3">
    <source>
        <dbReference type="ARBA" id="ARBA00022679"/>
    </source>
</evidence>
<keyword evidence="2" id="KW-0328">Glycosyltransferase</keyword>
<evidence type="ECO:0000256" key="5">
    <source>
        <dbReference type="ARBA" id="ARBA00022989"/>
    </source>
</evidence>
<evidence type="ECO:0000256" key="4">
    <source>
        <dbReference type="ARBA" id="ARBA00022692"/>
    </source>
</evidence>
<dbReference type="Pfam" id="PF13641">
    <property type="entry name" value="Glyco_tranf_2_3"/>
    <property type="match status" value="1"/>
</dbReference>
<dbReference type="Gene3D" id="3.90.550.10">
    <property type="entry name" value="Spore Coat Polysaccharide Biosynthesis Protein SpsA, Chain A"/>
    <property type="match status" value="1"/>
</dbReference>
<reference evidence="8 9" key="1">
    <citation type="submission" date="2023-07" db="EMBL/GenBank/DDBJ databases">
        <title>Comparative genomics of wheat-associated soil bacteria to identify genetic determinants of phenazine resistance.</title>
        <authorList>
            <person name="Mouncey N."/>
        </authorList>
    </citation>
    <scope>NUCLEOTIDE SEQUENCE [LARGE SCALE GENOMIC DNA]</scope>
    <source>
        <strain evidence="8 9">W4I11</strain>
    </source>
</reference>
<name>A0ABU0SBH5_9HYPH</name>
<evidence type="ECO:0000313" key="8">
    <source>
        <dbReference type="EMBL" id="MDQ0998118.1"/>
    </source>
</evidence>